<dbReference type="GO" id="GO:0005524">
    <property type="term" value="F:ATP binding"/>
    <property type="evidence" value="ECO:0007669"/>
    <property type="project" value="InterPro"/>
</dbReference>
<dbReference type="InterPro" id="IPR011009">
    <property type="entry name" value="Kinase-like_dom_sf"/>
</dbReference>
<dbReference type="GO" id="GO:0004674">
    <property type="term" value="F:protein serine/threonine kinase activity"/>
    <property type="evidence" value="ECO:0007669"/>
    <property type="project" value="TreeGrafter"/>
</dbReference>
<dbReference type="PANTHER" id="PTHR44329:SF214">
    <property type="entry name" value="PROTEIN KINASE DOMAIN-CONTAINING PROTEIN"/>
    <property type="match status" value="1"/>
</dbReference>
<sequence>MILIAAAVFVVCVTAAACIVFCKFRRGPRDSGEDDVDIISPKVTRTQTNPSTASGAYYSARSVPGIIDSSVAVPTWEGQLVQSLNADQELVNGRIDPTMLQYETVMTVGAFEIWKCCYNDTTVVSAKMLLPQNRHSMHEVNLFVEEIKLSLSLSHPNIVYFLGVTWTSLDDLCLVMEYHERGDLQTILQHQGNKLTWSNDKLHIALGLARALMYLHGRPSQILHRDIKAKNVLVTNSFVAKLGEFGGSRHQVDATMTGGPGAAFWAAPEVLQGLQYSEKADMYSFGVLLNELDTCTVPFQSYRSTMQPIEIIRHIMGGSLQLHFSPSCPPRVFTIAQACLAVPAEERPRAHEVVTQLEQILWRT</sequence>
<dbReference type="InterPro" id="IPR051681">
    <property type="entry name" value="Ser/Thr_Kinases-Pseudokinases"/>
</dbReference>
<evidence type="ECO:0000313" key="4">
    <source>
        <dbReference type="Proteomes" id="UP001146120"/>
    </source>
</evidence>
<dbReference type="PROSITE" id="PS00108">
    <property type="entry name" value="PROTEIN_KINASE_ST"/>
    <property type="match status" value="1"/>
</dbReference>
<organism evidence="3 4">
    <name type="scientific">Lagenidium giganteum</name>
    <dbReference type="NCBI Taxonomy" id="4803"/>
    <lineage>
        <taxon>Eukaryota</taxon>
        <taxon>Sar</taxon>
        <taxon>Stramenopiles</taxon>
        <taxon>Oomycota</taxon>
        <taxon>Peronosporomycetes</taxon>
        <taxon>Pythiales</taxon>
        <taxon>Pythiaceae</taxon>
    </lineage>
</organism>
<reference evidence="3" key="1">
    <citation type="submission" date="2022-11" db="EMBL/GenBank/DDBJ databases">
        <authorList>
            <person name="Morgan W.R."/>
            <person name="Tartar A."/>
        </authorList>
    </citation>
    <scope>NUCLEOTIDE SEQUENCE</scope>
    <source>
        <strain evidence="3">ARSEF 373</strain>
    </source>
</reference>
<dbReference type="Proteomes" id="UP001146120">
    <property type="component" value="Unassembled WGS sequence"/>
</dbReference>
<dbReference type="EMBL" id="DAKRPA010000131">
    <property type="protein sequence ID" value="DAZ97585.1"/>
    <property type="molecule type" value="Genomic_DNA"/>
</dbReference>
<dbReference type="InterPro" id="IPR001245">
    <property type="entry name" value="Ser-Thr/Tyr_kinase_cat_dom"/>
</dbReference>
<feature type="signal peptide" evidence="1">
    <location>
        <begin position="1"/>
        <end position="18"/>
    </location>
</feature>
<name>A0AAV2YUA2_9STRA</name>
<evidence type="ECO:0000259" key="2">
    <source>
        <dbReference type="PROSITE" id="PS50011"/>
    </source>
</evidence>
<dbReference type="SMART" id="SM00220">
    <property type="entry name" value="S_TKc"/>
    <property type="match status" value="1"/>
</dbReference>
<dbReference type="PANTHER" id="PTHR44329">
    <property type="entry name" value="SERINE/THREONINE-PROTEIN KINASE TNNI3K-RELATED"/>
    <property type="match status" value="1"/>
</dbReference>
<reference evidence="3" key="2">
    <citation type="journal article" date="2023" name="Microbiol Resour">
        <title>Decontamination and Annotation of the Draft Genome Sequence of the Oomycete Lagenidium giganteum ARSEF 373.</title>
        <authorList>
            <person name="Morgan W.R."/>
            <person name="Tartar A."/>
        </authorList>
    </citation>
    <scope>NUCLEOTIDE SEQUENCE</scope>
    <source>
        <strain evidence="3">ARSEF 373</strain>
    </source>
</reference>
<gene>
    <name evidence="3" type="ORF">N0F65_005557</name>
</gene>
<accession>A0AAV2YUA2</accession>
<feature type="domain" description="Protein kinase" evidence="2">
    <location>
        <begin position="100"/>
        <end position="361"/>
    </location>
</feature>
<dbReference type="Pfam" id="PF07714">
    <property type="entry name" value="PK_Tyr_Ser-Thr"/>
    <property type="match status" value="1"/>
</dbReference>
<proteinExistence type="predicted"/>
<protein>
    <recommendedName>
        <fullName evidence="2">Protein kinase domain-containing protein</fullName>
    </recommendedName>
</protein>
<feature type="chain" id="PRO_5043752355" description="Protein kinase domain-containing protein" evidence="1">
    <location>
        <begin position="19"/>
        <end position="364"/>
    </location>
</feature>
<keyword evidence="1" id="KW-0732">Signal</keyword>
<dbReference type="Gene3D" id="1.10.510.10">
    <property type="entry name" value="Transferase(Phosphotransferase) domain 1"/>
    <property type="match status" value="1"/>
</dbReference>
<keyword evidence="4" id="KW-1185">Reference proteome</keyword>
<dbReference type="InterPro" id="IPR008271">
    <property type="entry name" value="Ser/Thr_kinase_AS"/>
</dbReference>
<dbReference type="AlphaFoldDB" id="A0AAV2YUA2"/>
<dbReference type="SUPFAM" id="SSF56112">
    <property type="entry name" value="Protein kinase-like (PK-like)"/>
    <property type="match status" value="1"/>
</dbReference>
<evidence type="ECO:0000256" key="1">
    <source>
        <dbReference type="SAM" id="SignalP"/>
    </source>
</evidence>
<evidence type="ECO:0000313" key="3">
    <source>
        <dbReference type="EMBL" id="DAZ97585.1"/>
    </source>
</evidence>
<dbReference type="InterPro" id="IPR000719">
    <property type="entry name" value="Prot_kinase_dom"/>
</dbReference>
<dbReference type="PROSITE" id="PS50011">
    <property type="entry name" value="PROTEIN_KINASE_DOM"/>
    <property type="match status" value="1"/>
</dbReference>
<comment type="caution">
    <text evidence="3">The sequence shown here is derived from an EMBL/GenBank/DDBJ whole genome shotgun (WGS) entry which is preliminary data.</text>
</comment>